<dbReference type="Pfam" id="PF11716">
    <property type="entry name" value="MDMPI_N"/>
    <property type="match status" value="1"/>
</dbReference>
<evidence type="ECO:0000313" key="3">
    <source>
        <dbReference type="Proteomes" id="UP001501598"/>
    </source>
</evidence>
<feature type="domain" description="Mycothiol-dependent maleylpyruvate isomerase metal-binding" evidence="1">
    <location>
        <begin position="15"/>
        <end position="148"/>
    </location>
</feature>
<dbReference type="EMBL" id="BAABGT010000034">
    <property type="protein sequence ID" value="GAA4547196.1"/>
    <property type="molecule type" value="Genomic_DNA"/>
</dbReference>
<dbReference type="Gene3D" id="1.20.120.450">
    <property type="entry name" value="dinb family like domain"/>
    <property type="match status" value="1"/>
</dbReference>
<name>A0ABP8RU95_9PSEU</name>
<keyword evidence="3" id="KW-1185">Reference proteome</keyword>
<dbReference type="NCBIfam" id="TIGR03083">
    <property type="entry name" value="maleylpyruvate isomerase family mycothiol-dependent enzyme"/>
    <property type="match status" value="1"/>
</dbReference>
<reference evidence="3" key="1">
    <citation type="journal article" date="2019" name="Int. J. Syst. Evol. Microbiol.">
        <title>The Global Catalogue of Microorganisms (GCM) 10K type strain sequencing project: providing services to taxonomists for standard genome sequencing and annotation.</title>
        <authorList>
            <consortium name="The Broad Institute Genomics Platform"/>
            <consortium name="The Broad Institute Genome Sequencing Center for Infectious Disease"/>
            <person name="Wu L."/>
            <person name="Ma J."/>
        </authorList>
    </citation>
    <scope>NUCLEOTIDE SEQUENCE [LARGE SCALE GENOMIC DNA]</scope>
    <source>
        <strain evidence="3">JCM 17906</strain>
    </source>
</reference>
<protein>
    <recommendedName>
        <fullName evidence="1">Mycothiol-dependent maleylpyruvate isomerase metal-binding domain-containing protein</fullName>
    </recommendedName>
</protein>
<evidence type="ECO:0000259" key="1">
    <source>
        <dbReference type="Pfam" id="PF11716"/>
    </source>
</evidence>
<proteinExistence type="predicted"/>
<dbReference type="Proteomes" id="UP001501598">
    <property type="component" value="Unassembled WGS sequence"/>
</dbReference>
<accession>A0ABP8RU95</accession>
<evidence type="ECO:0000313" key="2">
    <source>
        <dbReference type="EMBL" id="GAA4547196.1"/>
    </source>
</evidence>
<gene>
    <name evidence="2" type="ORF">GCM10023175_31020</name>
</gene>
<dbReference type="RefSeq" id="WP_345418046.1">
    <property type="nucleotide sequence ID" value="NZ_BAABGT010000034.1"/>
</dbReference>
<dbReference type="InterPro" id="IPR017517">
    <property type="entry name" value="Maleyloyr_isom"/>
</dbReference>
<dbReference type="SUPFAM" id="SSF109854">
    <property type="entry name" value="DinB/YfiT-like putative metalloenzymes"/>
    <property type="match status" value="1"/>
</dbReference>
<dbReference type="InterPro" id="IPR024344">
    <property type="entry name" value="MDMPI_metal-binding"/>
</dbReference>
<comment type="caution">
    <text evidence="2">The sequence shown here is derived from an EMBL/GenBank/DDBJ whole genome shotgun (WGS) entry which is preliminary data.</text>
</comment>
<sequence length="207" mass="22180">MARTPDDARRWAAEGTSVFLAAAATPTSAGYAAHTALPGWTRGHLVAHVAANADALRNLVHWAATGDVTPMYATPEERIAAIEWGSRLPAGQLGHWLRTSAARLQTACDQLRGEQWAHEVRTAQGRTVPASEIAWLRAREVWVHAADLGTGVAFADLPDDFLRALEADIVERRGAVPDVAGPLAERVAWLAGRPHALAGAPELDAWL</sequence>
<organism evidence="2 3">
    <name type="scientific">Pseudonocardia xishanensis</name>
    <dbReference type="NCBI Taxonomy" id="630995"/>
    <lineage>
        <taxon>Bacteria</taxon>
        <taxon>Bacillati</taxon>
        <taxon>Actinomycetota</taxon>
        <taxon>Actinomycetes</taxon>
        <taxon>Pseudonocardiales</taxon>
        <taxon>Pseudonocardiaceae</taxon>
        <taxon>Pseudonocardia</taxon>
    </lineage>
</organism>
<dbReference type="InterPro" id="IPR034660">
    <property type="entry name" value="DinB/YfiT-like"/>
</dbReference>